<feature type="transmembrane region" description="Helical" evidence="1">
    <location>
        <begin position="34"/>
        <end position="54"/>
    </location>
</feature>
<keyword evidence="1" id="KW-0812">Transmembrane</keyword>
<evidence type="ECO:0000313" key="2">
    <source>
        <dbReference type="EMBL" id="WGH80095.1"/>
    </source>
</evidence>
<reference evidence="2 3" key="1">
    <citation type="submission" date="2023-04" db="EMBL/GenBank/DDBJ databases">
        <title>Jannaschia ovalis sp. nov., a marine bacterium isolated from sea tidal flat.</title>
        <authorList>
            <person name="Kwon D.Y."/>
            <person name="Kim J.-J."/>
        </authorList>
    </citation>
    <scope>NUCLEOTIDE SEQUENCE [LARGE SCALE GENOMIC DNA]</scope>
    <source>
        <strain evidence="2 3">GRR-S6-38</strain>
    </source>
</reference>
<name>A0ABY8LFL6_9RHOB</name>
<sequence length="58" mass="6454">MTPTTRALAFWLLRIGIAALLVVALVAYRGPDPVLWWLWAGYAVLSFGVTLVLIRRGK</sequence>
<protein>
    <recommendedName>
        <fullName evidence="4">MYXO-CTERM domain-containing protein</fullName>
    </recommendedName>
</protein>
<accession>A0ABY8LFL6</accession>
<evidence type="ECO:0000313" key="3">
    <source>
        <dbReference type="Proteomes" id="UP001243420"/>
    </source>
</evidence>
<organism evidence="2 3">
    <name type="scientific">Jannaschia ovalis</name>
    <dbReference type="NCBI Taxonomy" id="3038773"/>
    <lineage>
        <taxon>Bacteria</taxon>
        <taxon>Pseudomonadati</taxon>
        <taxon>Pseudomonadota</taxon>
        <taxon>Alphaproteobacteria</taxon>
        <taxon>Rhodobacterales</taxon>
        <taxon>Roseobacteraceae</taxon>
        <taxon>Jannaschia</taxon>
    </lineage>
</organism>
<evidence type="ECO:0000256" key="1">
    <source>
        <dbReference type="SAM" id="Phobius"/>
    </source>
</evidence>
<dbReference type="RefSeq" id="WP_279967142.1">
    <property type="nucleotide sequence ID" value="NZ_CP122537.1"/>
</dbReference>
<keyword evidence="1" id="KW-0472">Membrane</keyword>
<proteinExistence type="predicted"/>
<evidence type="ECO:0008006" key="4">
    <source>
        <dbReference type="Google" id="ProtNLM"/>
    </source>
</evidence>
<gene>
    <name evidence="2" type="ORF">P8627_07475</name>
</gene>
<feature type="transmembrane region" description="Helical" evidence="1">
    <location>
        <begin position="7"/>
        <end position="28"/>
    </location>
</feature>
<dbReference type="EMBL" id="CP122537">
    <property type="protein sequence ID" value="WGH80095.1"/>
    <property type="molecule type" value="Genomic_DNA"/>
</dbReference>
<keyword evidence="3" id="KW-1185">Reference proteome</keyword>
<keyword evidence="1" id="KW-1133">Transmembrane helix</keyword>
<dbReference type="Proteomes" id="UP001243420">
    <property type="component" value="Chromosome"/>
</dbReference>